<protein>
    <recommendedName>
        <fullName evidence="3">F-box domain-containing protein</fullName>
    </recommendedName>
</protein>
<evidence type="ECO:0000313" key="1">
    <source>
        <dbReference type="EMBL" id="OSX58248.1"/>
    </source>
</evidence>
<dbReference type="GeneID" id="36331825"/>
<dbReference type="RefSeq" id="XP_024335042.1">
    <property type="nucleotide sequence ID" value="XM_024486876.1"/>
</dbReference>
<proteinExistence type="predicted"/>
<reference evidence="1 2" key="1">
    <citation type="submission" date="2017-04" db="EMBL/GenBank/DDBJ databases">
        <title>Genome Sequence of the Model Brown-Rot Fungus Postia placenta SB12.</title>
        <authorList>
            <consortium name="DOE Joint Genome Institute"/>
            <person name="Gaskell J."/>
            <person name="Kersten P."/>
            <person name="Larrondo L.F."/>
            <person name="Canessa P."/>
            <person name="Martinez D."/>
            <person name="Hibbett D."/>
            <person name="Schmoll M."/>
            <person name="Kubicek C.P."/>
            <person name="Martinez A.T."/>
            <person name="Yadav J."/>
            <person name="Master E."/>
            <person name="Magnuson J.K."/>
            <person name="James T."/>
            <person name="Yaver D."/>
            <person name="Berka R."/>
            <person name="Labutti K."/>
            <person name="Lipzen A."/>
            <person name="Aerts A."/>
            <person name="Barry K."/>
            <person name="Henrissat B."/>
            <person name="Blanchette R."/>
            <person name="Grigoriev I."/>
            <person name="Cullen D."/>
        </authorList>
    </citation>
    <scope>NUCLEOTIDE SEQUENCE [LARGE SCALE GENOMIC DNA]</scope>
    <source>
        <strain evidence="1 2">MAD-698-R-SB12</strain>
    </source>
</reference>
<keyword evidence="2" id="KW-1185">Reference proteome</keyword>
<dbReference type="EMBL" id="KZ110605">
    <property type="protein sequence ID" value="OSX58248.1"/>
    <property type="molecule type" value="Genomic_DNA"/>
</dbReference>
<organism evidence="1 2">
    <name type="scientific">Postia placenta MAD-698-R-SB12</name>
    <dbReference type="NCBI Taxonomy" id="670580"/>
    <lineage>
        <taxon>Eukaryota</taxon>
        <taxon>Fungi</taxon>
        <taxon>Dikarya</taxon>
        <taxon>Basidiomycota</taxon>
        <taxon>Agaricomycotina</taxon>
        <taxon>Agaricomycetes</taxon>
        <taxon>Polyporales</taxon>
        <taxon>Adustoporiaceae</taxon>
        <taxon>Rhodonia</taxon>
    </lineage>
</organism>
<name>A0A1X6MPG0_9APHY</name>
<dbReference type="Proteomes" id="UP000194127">
    <property type="component" value="Unassembled WGS sequence"/>
</dbReference>
<sequence length="327" mass="36009">MALSLLSIPVELFIEIVSTALFEHPRPSDVLSVGKLFLEVGQRILHTHIRFQTLDQLTLFAEGRTRLACCPRTLTVTLAGGTAGFDVFLHLAGVLRRCRDVLIGAASRDEPPPPVPLDMLSLCLHSHIQNPNLQHIYDALVMANPKTFVWNGPDPDHHFSTAVSTRAGSRRTCTVLILIVPTAAFYLFRAIRTWTRIVHITITSVSFPSDELGLHGPLAHDMPLLPVIPTLRTLSLGQATLLPPGSVAAMICLPGQDSLELVRLVDAYSESIWGSRIRRRDVERAAIALTKGAPEDIVVKVRRLVRCEAKTERIMGGDRVEGLQVLE</sequence>
<evidence type="ECO:0008006" key="3">
    <source>
        <dbReference type="Google" id="ProtNLM"/>
    </source>
</evidence>
<dbReference type="AlphaFoldDB" id="A0A1X6MPG0"/>
<evidence type="ECO:0000313" key="2">
    <source>
        <dbReference type="Proteomes" id="UP000194127"/>
    </source>
</evidence>
<accession>A0A1X6MPG0</accession>
<gene>
    <name evidence="1" type="ORF">POSPLADRAFT_1154717</name>
</gene>
<dbReference type="OrthoDB" id="2587912at2759"/>